<feature type="region of interest" description="Disordered" evidence="4">
    <location>
        <begin position="20"/>
        <end position="119"/>
    </location>
</feature>
<keyword evidence="6" id="KW-0378">Hydrolase</keyword>
<accession>A0ABR3G7L6</accession>
<dbReference type="InterPro" id="IPR002931">
    <property type="entry name" value="Transglutaminase-like"/>
</dbReference>
<dbReference type="InterPro" id="IPR050883">
    <property type="entry name" value="PNGase"/>
</dbReference>
<keyword evidence="7" id="KW-1185">Reference proteome</keyword>
<dbReference type="Proteomes" id="UP001447188">
    <property type="component" value="Unassembled WGS sequence"/>
</dbReference>
<evidence type="ECO:0000256" key="4">
    <source>
        <dbReference type="SAM" id="MobiDB-lite"/>
    </source>
</evidence>
<evidence type="ECO:0000259" key="5">
    <source>
        <dbReference type="SMART" id="SM00460"/>
    </source>
</evidence>
<dbReference type="EC" id="3.5.1.52" evidence="6"/>
<organism evidence="6 7">
    <name type="scientific">Discina gigas</name>
    <dbReference type="NCBI Taxonomy" id="1032678"/>
    <lineage>
        <taxon>Eukaryota</taxon>
        <taxon>Fungi</taxon>
        <taxon>Dikarya</taxon>
        <taxon>Ascomycota</taxon>
        <taxon>Pezizomycotina</taxon>
        <taxon>Pezizomycetes</taxon>
        <taxon>Pezizales</taxon>
        <taxon>Discinaceae</taxon>
        <taxon>Discina</taxon>
    </lineage>
</organism>
<dbReference type="EMBL" id="JBBBZM010000198">
    <property type="protein sequence ID" value="KAL0631949.1"/>
    <property type="molecule type" value="Genomic_DNA"/>
</dbReference>
<comment type="caution">
    <text evidence="6">The sequence shown here is derived from an EMBL/GenBank/DDBJ whole genome shotgun (WGS) entry which is preliminary data.</text>
</comment>
<feature type="compositionally biased region" description="Pro residues" evidence="4">
    <location>
        <begin position="58"/>
        <end position="69"/>
    </location>
</feature>
<reference evidence="6 7" key="1">
    <citation type="submission" date="2024-02" db="EMBL/GenBank/DDBJ databases">
        <title>Discinaceae phylogenomics.</title>
        <authorList>
            <person name="Dirks A.C."/>
            <person name="James T.Y."/>
        </authorList>
    </citation>
    <scope>NUCLEOTIDE SEQUENCE [LARGE SCALE GENOMIC DNA]</scope>
    <source>
        <strain evidence="6 7">ACD0624</strain>
    </source>
</reference>
<evidence type="ECO:0000313" key="7">
    <source>
        <dbReference type="Proteomes" id="UP001447188"/>
    </source>
</evidence>
<evidence type="ECO:0000313" key="6">
    <source>
        <dbReference type="EMBL" id="KAL0631949.1"/>
    </source>
</evidence>
<proteinExistence type="inferred from homology"/>
<dbReference type="InterPro" id="IPR038765">
    <property type="entry name" value="Papain-like_cys_pep_sf"/>
</dbReference>
<feature type="compositionally biased region" description="Polar residues" evidence="4">
    <location>
        <begin position="35"/>
        <end position="46"/>
    </location>
</feature>
<evidence type="ECO:0000256" key="3">
    <source>
        <dbReference type="ARBA" id="ARBA00022833"/>
    </source>
</evidence>
<dbReference type="Pfam" id="PF01841">
    <property type="entry name" value="Transglut_core"/>
    <property type="match status" value="1"/>
</dbReference>
<keyword evidence="2" id="KW-0479">Metal-binding</keyword>
<dbReference type="SUPFAM" id="SSF54001">
    <property type="entry name" value="Cysteine proteinases"/>
    <property type="match status" value="1"/>
</dbReference>
<dbReference type="Gene3D" id="2.20.25.10">
    <property type="match status" value="1"/>
</dbReference>
<feature type="compositionally biased region" description="Basic and acidic residues" evidence="4">
    <location>
        <begin position="24"/>
        <end position="33"/>
    </location>
</feature>
<comment type="similarity">
    <text evidence="1">Belongs to the transglutaminase-like superfamily. PNGase family.</text>
</comment>
<protein>
    <submittedName>
        <fullName evidence="6">Protein png1</fullName>
        <ecNumber evidence="6">3.5.1.52</ecNumber>
    </submittedName>
</protein>
<dbReference type="PANTHER" id="PTHR12143">
    <property type="entry name" value="PEPTIDE N-GLYCANASE PNGASE -RELATED"/>
    <property type="match status" value="1"/>
</dbReference>
<feature type="domain" description="Transglutaminase-like" evidence="5">
    <location>
        <begin position="267"/>
        <end position="322"/>
    </location>
</feature>
<sequence length="487" mass="55067">MSNPSRPSDDHSAWAKQLTNRYQDVMHNKRADGLTKQTRNLSLSPSQPRPCATLPCPSRAPPPPPPQQAPAPQSTSSPSSSSSHCLRKVRSKFHLTSSSSSRQQEVGPDGLPAYTKNAPKIPLAPTDSVSIKFRSMLIALSSTPTRYENPGLLDEALGVIPLNRIYQEAEEESQMLLAEARSLGKERAKWGYQDCVIMALLRWFRRDFFTWVNNPPCPRCYSETIPEGLSPVTDEESARGASRAEIFKCKNCGAYERFPRYSDVWTLLGTRRGRCGEWANCFSMLCRAVGSRVRWVWNSEDHVWTEVYSEHAKKWIHVDACEEAWNKPRLYAEGWGKKMAYCIAFSHDGVTDVTRRYVSNPRTHALPRERCPEEVLLYILNEIRGKRRDRLNPEDVKRLEKEDRAEERELQLYAMQTAAMEGKLLVGGSGLGSGSGSGPGSVRVEKMLVSRQSGSTDWKHRRGEDGVHAEEQISPLEMNEYRMQDGH</sequence>
<dbReference type="SMART" id="SM00460">
    <property type="entry name" value="TGc"/>
    <property type="match status" value="1"/>
</dbReference>
<feature type="compositionally biased region" description="Low complexity" evidence="4">
    <location>
        <begin position="70"/>
        <end position="83"/>
    </location>
</feature>
<evidence type="ECO:0000256" key="1">
    <source>
        <dbReference type="ARBA" id="ARBA00009390"/>
    </source>
</evidence>
<feature type="compositionally biased region" description="Polar residues" evidence="4">
    <location>
        <begin position="94"/>
        <end position="104"/>
    </location>
</feature>
<evidence type="ECO:0000256" key="2">
    <source>
        <dbReference type="ARBA" id="ARBA00022723"/>
    </source>
</evidence>
<feature type="region of interest" description="Disordered" evidence="4">
    <location>
        <begin position="450"/>
        <end position="470"/>
    </location>
</feature>
<dbReference type="GO" id="GO:0000224">
    <property type="term" value="F:peptide-N4-(N-acetyl-beta-glucosaminyl)asparagine amidase activity"/>
    <property type="evidence" value="ECO:0007669"/>
    <property type="project" value="UniProtKB-EC"/>
</dbReference>
<dbReference type="Gene3D" id="3.10.620.30">
    <property type="match status" value="1"/>
</dbReference>
<keyword evidence="3" id="KW-0862">Zinc</keyword>
<dbReference type="PANTHER" id="PTHR12143:SF19">
    <property type="entry name" value="PEPTIDE-N(4)-(N-ACETYL-BETA-GLUCOSAMINYL)ASPARAGINE AMIDASE"/>
    <property type="match status" value="1"/>
</dbReference>
<gene>
    <name evidence="6" type="primary">png1</name>
    <name evidence="6" type="ORF">Q9L58_009176</name>
</gene>
<name>A0ABR3G7L6_9PEZI</name>